<dbReference type="InterPro" id="IPR015095">
    <property type="entry name" value="AlkB_hom8_N"/>
</dbReference>
<comment type="caution">
    <text evidence="2">The sequence shown here is derived from an EMBL/GenBank/DDBJ whole genome shotgun (WGS) entry which is preliminary data.</text>
</comment>
<keyword evidence="3" id="KW-1185">Reference proteome</keyword>
<accession>A0A9Q0YMU0</accession>
<protein>
    <recommendedName>
        <fullName evidence="1">Alkylated DNA repair protein AlkB homologue 8 N-terminal domain-containing protein</fullName>
    </recommendedName>
</protein>
<dbReference type="OrthoDB" id="411173at2759"/>
<proteinExistence type="predicted"/>
<evidence type="ECO:0000259" key="1">
    <source>
        <dbReference type="Pfam" id="PF09004"/>
    </source>
</evidence>
<dbReference type="Proteomes" id="UP001152320">
    <property type="component" value="Chromosome 18"/>
</dbReference>
<dbReference type="GO" id="GO:0016706">
    <property type="term" value="F:2-oxoglutarate-dependent dioxygenase activity"/>
    <property type="evidence" value="ECO:0007669"/>
    <property type="project" value="InterPro"/>
</dbReference>
<gene>
    <name evidence="2" type="ORF">HOLleu_35448</name>
</gene>
<evidence type="ECO:0000313" key="3">
    <source>
        <dbReference type="Proteomes" id="UP001152320"/>
    </source>
</evidence>
<dbReference type="EMBL" id="JAIZAY010000018">
    <property type="protein sequence ID" value="KAJ8025282.1"/>
    <property type="molecule type" value="Genomic_DNA"/>
</dbReference>
<reference evidence="2" key="1">
    <citation type="submission" date="2021-10" db="EMBL/GenBank/DDBJ databases">
        <title>Tropical sea cucumber genome reveals ecological adaptation and Cuvierian tubules defense mechanism.</title>
        <authorList>
            <person name="Chen T."/>
        </authorList>
    </citation>
    <scope>NUCLEOTIDE SEQUENCE</scope>
    <source>
        <strain evidence="2">Nanhai2018</strain>
        <tissue evidence="2">Muscle</tissue>
    </source>
</reference>
<feature type="domain" description="Alkylated DNA repair protein AlkB homologue 8 N-terminal" evidence="1">
    <location>
        <begin position="41"/>
        <end position="82"/>
    </location>
</feature>
<evidence type="ECO:0000313" key="2">
    <source>
        <dbReference type="EMBL" id="KAJ8025282.1"/>
    </source>
</evidence>
<dbReference type="Pfam" id="PF09004">
    <property type="entry name" value="ALKBH8_N"/>
    <property type="match status" value="1"/>
</dbReference>
<name>A0A9Q0YMU0_HOLLE</name>
<dbReference type="AlphaFoldDB" id="A0A9Q0YMU0"/>
<organism evidence="2 3">
    <name type="scientific">Holothuria leucospilota</name>
    <name type="common">Black long sea cucumber</name>
    <name type="synonym">Mertensiothuria leucospilota</name>
    <dbReference type="NCBI Taxonomy" id="206669"/>
    <lineage>
        <taxon>Eukaryota</taxon>
        <taxon>Metazoa</taxon>
        <taxon>Echinodermata</taxon>
        <taxon>Eleutherozoa</taxon>
        <taxon>Echinozoa</taxon>
        <taxon>Holothuroidea</taxon>
        <taxon>Aspidochirotacea</taxon>
        <taxon>Aspidochirotida</taxon>
        <taxon>Holothuriidae</taxon>
        <taxon>Holothuria</taxon>
    </lineage>
</organism>
<sequence length="86" mass="10216">MIIDFWRIKNKKEPLTIKGETVEVVDSFTFLSSRIANDLKWHENSVHLKSKAHQQLFFLRTLNLLNVNQMILIKFYRAIIDSILSR</sequence>
<dbReference type="GO" id="GO:0008168">
    <property type="term" value="F:methyltransferase activity"/>
    <property type="evidence" value="ECO:0007669"/>
    <property type="project" value="InterPro"/>
</dbReference>